<protein>
    <recommendedName>
        <fullName evidence="3">DUF5348 domain-containing protein</fullName>
    </recommendedName>
</protein>
<dbReference type="RefSeq" id="WP_118019689.1">
    <property type="nucleotide sequence ID" value="NZ_QRZM01000025.1"/>
</dbReference>
<organism evidence="1 2">
    <name type="scientific">Enterocloster bolteae</name>
    <dbReference type="NCBI Taxonomy" id="208479"/>
    <lineage>
        <taxon>Bacteria</taxon>
        <taxon>Bacillati</taxon>
        <taxon>Bacillota</taxon>
        <taxon>Clostridia</taxon>
        <taxon>Lachnospirales</taxon>
        <taxon>Lachnospiraceae</taxon>
        <taxon>Enterocloster</taxon>
    </lineage>
</organism>
<dbReference type="EMBL" id="QRZM01000025">
    <property type="protein sequence ID" value="RGV69144.1"/>
    <property type="molecule type" value="Genomic_DNA"/>
</dbReference>
<dbReference type="Proteomes" id="UP000284543">
    <property type="component" value="Unassembled WGS sequence"/>
</dbReference>
<comment type="caution">
    <text evidence="1">The sequence shown here is derived from an EMBL/GenBank/DDBJ whole genome shotgun (WGS) entry which is preliminary data.</text>
</comment>
<accession>A0A412YTJ7</accession>
<gene>
    <name evidence="1" type="ORF">DWW02_28560</name>
</gene>
<reference evidence="1 2" key="1">
    <citation type="submission" date="2018-08" db="EMBL/GenBank/DDBJ databases">
        <title>A genome reference for cultivated species of the human gut microbiota.</title>
        <authorList>
            <person name="Zou Y."/>
            <person name="Xue W."/>
            <person name="Luo G."/>
        </authorList>
    </citation>
    <scope>NUCLEOTIDE SEQUENCE [LARGE SCALE GENOMIC DNA]</scope>
    <source>
        <strain evidence="1 2">AF14-18</strain>
    </source>
</reference>
<evidence type="ECO:0008006" key="3">
    <source>
        <dbReference type="Google" id="ProtNLM"/>
    </source>
</evidence>
<evidence type="ECO:0000313" key="2">
    <source>
        <dbReference type="Proteomes" id="UP000284543"/>
    </source>
</evidence>
<dbReference type="AlphaFoldDB" id="A0A412YTJ7"/>
<name>A0A412YTJ7_9FIRM</name>
<evidence type="ECO:0000313" key="1">
    <source>
        <dbReference type="EMBL" id="RGV69144.1"/>
    </source>
</evidence>
<sequence length="63" mass="7263">MDVFWGFEYDTEFYKIGDEIDVVFHDGTHYGGILQDMRVDSGEIVVNGCAFSLYKIDKVIHLN</sequence>
<proteinExistence type="predicted"/>